<feature type="compositionally biased region" description="Acidic residues" evidence="1">
    <location>
        <begin position="100"/>
        <end position="112"/>
    </location>
</feature>
<gene>
    <name evidence="3" type="ORF">GCM10009547_00550</name>
</gene>
<evidence type="ECO:0000256" key="1">
    <source>
        <dbReference type="SAM" id="MobiDB-lite"/>
    </source>
</evidence>
<feature type="compositionally biased region" description="Low complexity" evidence="1">
    <location>
        <begin position="38"/>
        <end position="58"/>
    </location>
</feature>
<dbReference type="RefSeq" id="WP_019873964.1">
    <property type="nucleotide sequence ID" value="NZ_BAAAHE010000001.1"/>
</dbReference>
<evidence type="ECO:0008006" key="5">
    <source>
        <dbReference type="Google" id="ProtNLM"/>
    </source>
</evidence>
<organism evidence="3 4">
    <name type="scientific">Sporichthya brevicatena</name>
    <dbReference type="NCBI Taxonomy" id="171442"/>
    <lineage>
        <taxon>Bacteria</taxon>
        <taxon>Bacillati</taxon>
        <taxon>Actinomycetota</taxon>
        <taxon>Actinomycetes</taxon>
        <taxon>Sporichthyales</taxon>
        <taxon>Sporichthyaceae</taxon>
        <taxon>Sporichthya</taxon>
    </lineage>
</organism>
<evidence type="ECO:0000313" key="3">
    <source>
        <dbReference type="EMBL" id="GAA0602938.1"/>
    </source>
</evidence>
<sequence>MARPRRRTAAFRAVVAASCAVLVLSACANDDDDNEAVSTPAATASASATPEPTPSASEADVEALTTLTVEILTTDDLKRKCEELATSGFVLAVFGGQESCQEEDDDSDDDNDPTGAELSDVVVTGDSASAVVAIKGGSTDGAEGAWRFTKDATGWRLSEWSIDYLRSVLATGFGTNYQEGEGGPIDDPDVRSCFVAKLQSLDDQNFRTTMYTLIAGRDDADQYIGETLIACGYEEDGGSSGSGSETASPSGT</sequence>
<dbReference type="Proteomes" id="UP001500957">
    <property type="component" value="Unassembled WGS sequence"/>
</dbReference>
<evidence type="ECO:0000256" key="2">
    <source>
        <dbReference type="SAM" id="SignalP"/>
    </source>
</evidence>
<keyword evidence="2" id="KW-0732">Signal</keyword>
<proteinExistence type="predicted"/>
<comment type="caution">
    <text evidence="3">The sequence shown here is derived from an EMBL/GenBank/DDBJ whole genome shotgun (WGS) entry which is preliminary data.</text>
</comment>
<keyword evidence="4" id="KW-1185">Reference proteome</keyword>
<reference evidence="3 4" key="1">
    <citation type="journal article" date="2019" name="Int. J. Syst. Evol. Microbiol.">
        <title>The Global Catalogue of Microorganisms (GCM) 10K type strain sequencing project: providing services to taxonomists for standard genome sequencing and annotation.</title>
        <authorList>
            <consortium name="The Broad Institute Genomics Platform"/>
            <consortium name="The Broad Institute Genome Sequencing Center for Infectious Disease"/>
            <person name="Wu L."/>
            <person name="Ma J."/>
        </authorList>
    </citation>
    <scope>NUCLEOTIDE SEQUENCE [LARGE SCALE GENOMIC DNA]</scope>
    <source>
        <strain evidence="3 4">JCM 10671</strain>
    </source>
</reference>
<feature type="chain" id="PRO_5047513407" description="Lipoprotein" evidence="2">
    <location>
        <begin position="29"/>
        <end position="252"/>
    </location>
</feature>
<dbReference type="PROSITE" id="PS51257">
    <property type="entry name" value="PROKAR_LIPOPROTEIN"/>
    <property type="match status" value="1"/>
</dbReference>
<accession>A0ABN1G2S9</accession>
<dbReference type="EMBL" id="BAAAHE010000001">
    <property type="protein sequence ID" value="GAA0602938.1"/>
    <property type="molecule type" value="Genomic_DNA"/>
</dbReference>
<evidence type="ECO:0000313" key="4">
    <source>
        <dbReference type="Proteomes" id="UP001500957"/>
    </source>
</evidence>
<feature type="region of interest" description="Disordered" evidence="1">
    <location>
        <begin position="32"/>
        <end position="59"/>
    </location>
</feature>
<feature type="region of interest" description="Disordered" evidence="1">
    <location>
        <begin position="98"/>
        <end position="118"/>
    </location>
</feature>
<protein>
    <recommendedName>
        <fullName evidence="5">Lipoprotein</fullName>
    </recommendedName>
</protein>
<feature type="signal peptide" evidence="2">
    <location>
        <begin position="1"/>
        <end position="28"/>
    </location>
</feature>
<name>A0ABN1G2S9_9ACTN</name>